<keyword evidence="2" id="KW-0378">Hydrolase</keyword>
<proteinExistence type="predicted"/>
<organism evidence="2 3">
    <name type="scientific">Lacrimispora xylanisolvens</name>
    <dbReference type="NCBI Taxonomy" id="384636"/>
    <lineage>
        <taxon>Bacteria</taxon>
        <taxon>Bacillati</taxon>
        <taxon>Bacillota</taxon>
        <taxon>Clostridia</taxon>
        <taxon>Lachnospirales</taxon>
        <taxon>Lachnospiraceae</taxon>
        <taxon>Lacrimispora</taxon>
    </lineage>
</organism>
<dbReference type="GO" id="GO:0016787">
    <property type="term" value="F:hydrolase activity"/>
    <property type="evidence" value="ECO:0007669"/>
    <property type="project" value="UniProtKB-KW"/>
</dbReference>
<keyword evidence="3" id="KW-1185">Reference proteome</keyword>
<name>A0A2S6HM53_9FIRM</name>
<dbReference type="InterPro" id="IPR036866">
    <property type="entry name" value="RibonucZ/Hydroxyglut_hydro"/>
</dbReference>
<sequence>MKNYSYIHEKLSPHLWRIIDHTGVCCYLVVGTEKACLLDTTNGLGDIREYVQGLTSRPVFVILTHAHLDHMGSTGLFDEVYMNLEDLPVYDYKTSTEHRLYDAQNRLKLQVSDISELPPVYNKEFRPLIDGQCFELGEITIQMISVKGHTPGMMCALLKEERIAIFGDACGVAVMLMDQFSSNVSEYRESLLHLKEYEEQYDVVYRNHGTFTSPKELLDNVIECCDLVLAGKDDHVSFQVYGHDLFLCHKLKPGTQERMDGKEGNLLYLPEKVK</sequence>
<dbReference type="InterPro" id="IPR050855">
    <property type="entry name" value="NDM-1-like"/>
</dbReference>
<dbReference type="Proteomes" id="UP000237749">
    <property type="component" value="Unassembled WGS sequence"/>
</dbReference>
<evidence type="ECO:0000259" key="1">
    <source>
        <dbReference type="SMART" id="SM00849"/>
    </source>
</evidence>
<comment type="caution">
    <text evidence="2">The sequence shown here is derived from an EMBL/GenBank/DDBJ whole genome shotgun (WGS) entry which is preliminary data.</text>
</comment>
<reference evidence="2 3" key="1">
    <citation type="submission" date="2018-02" db="EMBL/GenBank/DDBJ databases">
        <title>Genomic Encyclopedia of Archaeal and Bacterial Type Strains, Phase II (KMG-II): from individual species to whole genera.</title>
        <authorList>
            <person name="Goeker M."/>
        </authorList>
    </citation>
    <scope>NUCLEOTIDE SEQUENCE [LARGE SCALE GENOMIC DNA]</scope>
    <source>
        <strain evidence="2 3">DSM 3808</strain>
    </source>
</reference>
<accession>A0A2S6HM53</accession>
<gene>
    <name evidence="2" type="ORF">BXY41_11465</name>
</gene>
<dbReference type="InterPro" id="IPR001279">
    <property type="entry name" value="Metallo-B-lactamas"/>
</dbReference>
<dbReference type="AlphaFoldDB" id="A0A2S6HM53"/>
<dbReference type="SUPFAM" id="SSF56281">
    <property type="entry name" value="Metallo-hydrolase/oxidoreductase"/>
    <property type="match status" value="1"/>
</dbReference>
<protein>
    <submittedName>
        <fullName evidence="2">Glyoxylase-like metal-dependent hydrolase (Beta-lactamase superfamily II)</fullName>
    </submittedName>
</protein>
<dbReference type="SMART" id="SM00849">
    <property type="entry name" value="Lactamase_B"/>
    <property type="match status" value="1"/>
</dbReference>
<feature type="domain" description="Metallo-beta-lactamase" evidence="1">
    <location>
        <begin position="23"/>
        <end position="208"/>
    </location>
</feature>
<dbReference type="PANTHER" id="PTHR42951">
    <property type="entry name" value="METALLO-BETA-LACTAMASE DOMAIN-CONTAINING"/>
    <property type="match status" value="1"/>
</dbReference>
<dbReference type="PANTHER" id="PTHR42951:SF22">
    <property type="entry name" value="METALLO BETA-LACTAMASE SUPERFAMILY LIPOPROTEIN"/>
    <property type="match status" value="1"/>
</dbReference>
<dbReference type="EMBL" id="PTJA01000014">
    <property type="protein sequence ID" value="PPK78562.1"/>
    <property type="molecule type" value="Genomic_DNA"/>
</dbReference>
<dbReference type="OrthoDB" id="9802248at2"/>
<dbReference type="Pfam" id="PF00753">
    <property type="entry name" value="Lactamase_B"/>
    <property type="match status" value="1"/>
</dbReference>
<dbReference type="RefSeq" id="WP_104438971.1">
    <property type="nucleotide sequence ID" value="NZ_PTJA01000014.1"/>
</dbReference>
<evidence type="ECO:0000313" key="2">
    <source>
        <dbReference type="EMBL" id="PPK78562.1"/>
    </source>
</evidence>
<evidence type="ECO:0000313" key="3">
    <source>
        <dbReference type="Proteomes" id="UP000237749"/>
    </source>
</evidence>
<dbReference type="Gene3D" id="3.60.15.10">
    <property type="entry name" value="Ribonuclease Z/Hydroxyacylglutathione hydrolase-like"/>
    <property type="match status" value="1"/>
</dbReference>